<dbReference type="PANTHER" id="PTHR11039">
    <property type="entry name" value="NEBULIN"/>
    <property type="match status" value="1"/>
</dbReference>
<evidence type="ECO:0000256" key="5">
    <source>
        <dbReference type="SAM" id="MobiDB-lite"/>
    </source>
</evidence>
<evidence type="ECO:0000313" key="7">
    <source>
        <dbReference type="Ensembl" id="ENSFTIP00000025132.1"/>
    </source>
</evidence>
<dbReference type="Pfam" id="PF14604">
    <property type="entry name" value="SH3_9"/>
    <property type="match status" value="1"/>
</dbReference>
<dbReference type="CDD" id="cd11933">
    <property type="entry name" value="SH3_Nebulin_C"/>
    <property type="match status" value="1"/>
</dbReference>
<dbReference type="Proteomes" id="UP000694562">
    <property type="component" value="Unplaced"/>
</dbReference>
<dbReference type="PANTHER" id="PTHR11039:SF37">
    <property type="entry name" value="NEBULIN"/>
    <property type="match status" value="1"/>
</dbReference>
<name>A0A8C4VGM1_FALTI</name>
<dbReference type="PRINTS" id="PR00510">
    <property type="entry name" value="NEBULIN"/>
</dbReference>
<organism evidence="7 8">
    <name type="scientific">Falco tinnunculus</name>
    <name type="common">Common kestrel</name>
    <dbReference type="NCBI Taxonomy" id="100819"/>
    <lineage>
        <taxon>Eukaryota</taxon>
        <taxon>Metazoa</taxon>
        <taxon>Chordata</taxon>
        <taxon>Craniata</taxon>
        <taxon>Vertebrata</taxon>
        <taxon>Euteleostomi</taxon>
        <taxon>Archelosauria</taxon>
        <taxon>Archosauria</taxon>
        <taxon>Dinosauria</taxon>
        <taxon>Saurischia</taxon>
        <taxon>Theropoda</taxon>
        <taxon>Coelurosauria</taxon>
        <taxon>Aves</taxon>
        <taxon>Neognathae</taxon>
        <taxon>Neoaves</taxon>
        <taxon>Telluraves</taxon>
        <taxon>Australaves</taxon>
        <taxon>Falconiformes</taxon>
        <taxon>Falconidae</taxon>
        <taxon>Falco</taxon>
    </lineage>
</organism>
<keyword evidence="8" id="KW-1185">Reference proteome</keyword>
<dbReference type="SMART" id="SM00227">
    <property type="entry name" value="NEBU"/>
    <property type="match status" value="178"/>
</dbReference>
<dbReference type="GO" id="GO:0030018">
    <property type="term" value="C:Z disc"/>
    <property type="evidence" value="ECO:0007669"/>
    <property type="project" value="InterPro"/>
</dbReference>
<evidence type="ECO:0000259" key="6">
    <source>
        <dbReference type="PROSITE" id="PS50002"/>
    </source>
</evidence>
<dbReference type="Ensembl" id="ENSFTIT00000026189.1">
    <property type="protein sequence ID" value="ENSFTIP00000025132.1"/>
    <property type="gene ID" value="ENSFTIG00000015220.1"/>
</dbReference>
<evidence type="ECO:0000256" key="2">
    <source>
        <dbReference type="ARBA" id="ARBA00022737"/>
    </source>
</evidence>
<dbReference type="InterPro" id="IPR035629">
    <property type="entry name" value="Nebulin_SH3"/>
</dbReference>
<feature type="region of interest" description="Disordered" evidence="5">
    <location>
        <begin position="6491"/>
        <end position="6523"/>
    </location>
</feature>
<sequence length="6633" mass="766278">MVPSKNSPDAGESYAYRTDATGVVTEITETISTDFTGPKTTTYTVEHEKPSVEDAAPPVRKKTIRTKVDPSKFLTPYLQHSKKMKDLFSENKYKEKFIKEKGKPYASTTDTPEIRRIKKVQDQLSEVKYRMAGEAARTICHVDEKAKDIEHAKKVSQQVSKVLYKQNWEENKDKYLLPPDAPELVNAIKNTAMFSKKLYTEDWEGDKTLFYPYNDSPELRRVAQAQKTLSDIVYKKGHDERKSKYTSLPDPPDVEQAKKVTRQLSDIVYHKDYKDNIKGKWSQTPCYDVAIAKMNAENISMRKYQEDFESVKDQIYFMQTETPEYEANKRVSDNVSKVKYRADYEKNKAIADYNVLPATENPLLRQLKAAGNALSDKLYKEAYEQSKGTSMNYCDTPKFQTDTLLKNFSDAKYKDAYQKNILGHYLGSFEDPHHTHCMQVEAMKSDKNYKADYEEEKTKCYFPQTITPEYEAIKKLEQCKDHTYKKHPDQTKFTQVTDSPVQKWTMCIHTHTSRKPVVCIRSSVPVEHHLEIRFLLVFQLAVHIIYKSKGQEIIHKYHLPPDVPQFIQAKVNAYNISDNYYKMGLEELKSKGYDLKSDAIPIQAAKSARRAASDVNYKKDYELAKGKLVGFKSLQDDPKLVHYMKVAKMQSDREYKKDYEKTKTKYNIPMDMVNVVGAKKAQEIASNTNYKNLLHHYTYLPDAMNVELTKNMMEIQSDNAYKAEYNNWMKGIGWIPIGSLEVEKAKKAGDALNEKKYRQHPDTIKFTSVVDSPVMVQAKQNSVQLNDKLYRSSGEEVKHKYTLTPDVPQFIQARYNAANVSDVYYKQDYHDLIAKGNNVSLDAIPITQAKASRNIASDYKYKEAYEKAKGKQFGFRSLQDDPKLVHYMNVAKIQSEREYKKDYEKTKTNYHTPPDMYSIQAAKQSQDIASNAHYKNLIHHYTYLPDAMDVELAKNMMQIQSDNAYKEEYNSWFKGIGWSPLGSLDVEKAKKAGDALNEKKYRQHPDTIKFTSIPDSIPMVLAQHNTKQLSDATYKREGEKVKHKYTLDPDVPQFIQARVNAFNLSDANYKADWKKTIAKGYDLKPDAIPIIAAKASRNIASDYKYKESYEKDKGKQVGYRSLQDDPKLVHYMNVAKIQSDREYRKDYEVNKTRYHTPLDMFSVMAAKKAQEAITDTGYKQPIHNYTLLPDSMNLELSRNVMQLQSDNLYKADFNNWLRGVGWVPIQSLDVEKAKKATEILSEKKYRQHPDKLKYTITTDAMEQVLAKQNAKTMNKRLYTDKWNKEKTSIHVMPDTPEILQSRVNQITMSNKLYKAGWEEEKKKGYDMQPDAIPIKAAKASRDIASDYKYKLAYEKAKGKHIGFRSLEDDPKLVHFMHVAKMQSDREYKKGYEKAKTNFHTPVDMLSVVAAKKAQEVATNANYKSLIHTYNVLPDAMSLELARNMMQIQSDNQYRAEYDESMKGIGWMPLGSLEAEKNKKAMEIVSEKKYRQHPDKLKYSVPMDSMNMVLALNNAKIMDEYKQAWEEDKKKVHITPDIPQIALAKVNAFNLSDKMYRLSFEESRKKGYDLRADAIPIKAAKASRDIASDYKYKLGYEQDKGKLVGFRSLQDDPKLVHYMQVAKMQSDREYKKAYEMSKTHYQTPSDALSIVAAKEAQDRVTNTNYKRLIHQYILLPDAMNLELCRNMNQIQSDNEYKQDYNEWFKGIGWSPAGSLDVEKSKKATEIASDRKYRQHPSMFPFTKENDSMDMVLAKQNANVMNKRAYTQAWEKDKIQVHVMPDTPDILQAKQNKANYSQKLYKLGWEEMIKKGYDLTPEAMSVKAAKASRDIASDYKYKEGYRKQQGHHIGFRSLQDDPKMLWSMQVAKMQSEREYKKDFEKWKTKFNMPVDMLGFLLAKKCQELVSDVDYKQVPHRWTCLPDQVDVTQAKRVYELQSDNQYKSDLLWLRGLGWSPLGSLESEKNKKASEILSEKKYRQHPDTIKFTSIPDAMDIVLAKSNAKNRSDILYREAWNKDKTQVHIMPDTPEILLAKSNLINTSDKLYKLGYEELKRKGYDLPPDAIPLKSAKASRDIASEYQYKTAYRKQLGHHIGARNIEDDPKMMWSMHVAKIQSDREYKKAFEKSKTHFSSPVDMLGIVLAKKCQELVSDVDYKHPLHRWTCLPDQNDVVQAKRVYDLQSDNVYKSDLLWLRGIGWSPSGSLDDEKNKRASLILSDKKYRQHPDTIKFTSIPDSMPMVLAKHNSEIMNQRLYTSAWEKDKTSIHIMPDTPGILLAQQNKVNFSEKLYKLAMEEEKKKGYDMRADAIPIKSAKASRDIASDYKYKEGYRKQLGHHIGARNIEDDPKMMWSMHVAKIQSDREYKKAFEKTKTHFSSPVDMLGIVLAKKCQELVSDIDYKHPLHRWTCLPDQNDVVQAKRVYDLQSDNVYKSDLLWLRGIGWSPSGSLDDEKNKRASLILSDKKYRQHPDTIKFTSIPDSMPMVLAKHNSEIMNQRLYTSAWEKDKTSIHIMPDTPGILLAQQNKVNFSEKLYKLAMEEEKKKGYDMRADAIPIKSAKASRDIASDYKYKEGYRKQLGHHIGARNIEDDPKMMWSMHVAKIQSDREYKKAFEKSKTHFSSPVDMLGIVLAKKCQELVSDIDYKHPLHRWTCLPDQNDVVQARKVYDLQSDNVYKSDLLWLRGIGWSPSGSLDDEKNKRASLILSDKKYRQHPDTIKFTSIPDSMPMVLAKHNSEIMNQRLYTSAWEKDKTSIHIMPDTPGILLAQQNKVNFSEKLYKLAMEEEKKKGYDMRADAIPIKSAKASRDIASDYKYKEGYRKQLGHHIGARNIEDDPKMMWSMHVAKIQSDREYKKAFEKTKTHFSSPVDMLGIVLAKKCQELVSDIDYRHYLHQWTCLPDQNDVIHAKKAYDLQSDNCYKSDLEWLKGIGWVPIGSLEVEKAKKAGEILSDKIYRQPPDTIKFTSVTDSLGMVLAKQNAETMNKRLYTEAWDKDKTQIHIMPDTPEITLAKQNMQNYSVKLYKQAMEEEKKKGYDLRSDAIPIQAAKASRQIASDYKYKEGYRKQLGHHIGARNIEDDPKMMWSMHVAKIQSDREYKKAFEKTKTHFSSPVDMLGIVLAKKCQELVSDIDYRHYLHQWTCLPDQNDVIHAKKAYDLQSDNCYRSDLEWLKGIGWVPIGSLEVEKAKKAGEILSDKIYRQPPDTIKFTSVTDSLGMVLAKQNAETMNKRLYTEAWNKDKTMVHVMPDTPEILLAKQNQVNYSQKMYKLALEESKKKGHDLRFDAIPIQAARASREIASDYKYKEGYRKQLGHHIGARNIEDDPKMMWSMHVAKIQSDREYKKAFEKTKTHFSSPVDMLGIVLAKKCQELVSDIDYRHYLHQWICLPDQNDVIHAKKAYDLQSDAVYKSDLEWLRGIGWVPIGSMEVEKAKKAGEILSERKYRQPADQIKFTSVTDSLAMVLAKQNAEIMNKRLYTEAWDADKTSIHVMPDTPSILLAKANAANVSHKLYVEAWEEAKKKGYDMRADAIPIRSAKASRDIASEYKYKEAHEKQKGHYIGCRTAQEDPKLSWAARAMLLQNDRIYRKAYHDSKSQVHIPVDAMSVRAAKECQTLVSDVDYRQYFHQWTCLPDQNDVIHARKAYDLQSDNVYKSDLEWLRGIGWLTEGSVDVVKAKKAQELLNERLYRTRPDELKFTSITDTPDVVQAKINALQISDHLYREAWDKDKTQITMPSDTPVMLQSKVNALNISNKHYQKDWDEAKAKSYDMRADAIPIKHAKASRDIASEYKYKETHEKQKGHYIGCRTAQEDPKLSWAARAMLLQNDRIYRKAYHDSKSQVHIPVDAMSVRAAKECQTLVSDVDYRQYFHQWTCLPDQNDVIHARKAYDLQSDAVYKSDLEWLRGIGWLPNDSPDVKRVKHAQDLLSDNVYRTPIESLKYTSIVDTPDVLLAKANAEQISIPKYKEAWENDKTMIHMTSDTPEINLAKTNAANYSQKLYKEAWDELKMSYDLRADAIPIKAAKASREIASDYKYKLDHEKQKGHYVGVPNAKADTKMQFALSVGKVQSELEYKKHFAKWKTQCHLPVDMLSILAAKHGQSLVSDVDYRHYLHQWICLPDQNDVIQARKAYDLQSDAIYKSDLEWLRGIGWLPNDSVGINHVKYAGDLLNERKYRTKAETLPFTPVADRVDYITAKNSGEILSDVKYHKAWNEVKSNYTLTDTPQLDMAREAARILNQNLYKESWEKEKATGYLLPPDTVQICHAKHSNDVQSELKYKADYVKQRGHYVGVASMRDDPKLVWFEHAGEIQNDRLYKSDYHKTKSKIHIPPDMVSVVAAKECQTLVSDIDYRQYLHEWTCHPDQNDCIQARKAYDLQSDNIYKSDLEWLRGCGWIPLDSVEHKKVKNYFISLQRAYTKEALDNFSNYTSVVDTPDIVLAKINSVNQSDLKYKETFNLEKGQYIGSDDTPALNHARDMSLLYSDKRYKNAWEVSKPIGYTLDEKYVPLVGAKHANYINSELKYKEIYEKLKGHYLAGKEIGDFPSVIHSLAFQKMRSALAYRKNYEDTKANVHIPSDMMNHVLAKKCQYILSDLEYRTYFHQWSCSPEENDVIQAKKAQEILSDVVYKDDLNWLKGLGCYVWDTPQILHAKKSYDLQSQIKYTAAGKENLQNFGVVTDTPLYVTAVQSGVNASDVKYKQEYHKTKDKYTTVTETVDSERVQNLKHLFSNNLYKEAWEKVKATGYIMPTDAVSLARAKELKHNASIVKYREEYDKFKALYTLPRGVEDDPNTARCLRVGKLNIDRLYKEVYEKNKAKVHIIPDMVDIISAKDAQKKVSEIDYRTHLHEWICLPDLQVNAHVRKVTDQVSDVVYKDDLNWLKGIGCFVWDTPEILHAKHAYDLRSDIKYKSKAEKMKNDYTMVTDTPVYVQNVLSGLNASEAVYRSEYMHNIKGKMIPTDKTVDLERAYHANKIQSENLYRWAGVNALPTGYSLPTDTPSFQHAKHVQYIGSDLKYKEAYEHMKAKGYTLGPKDVGFENVKKVNQVINERLYRATYHKNKDKIHTTPDTPEIRQVKATQEAVSDLIYKSDFFRMQGHLISLPYTPQVLHCRYVGDITSDNKYKEDLKWLKGLGCFLYDTPDMVRARHLRKLWSNYIYTDTAKKMWPKYNVVLDTPGYRAVQELKTHLSELVYRAAGKELKTKYTSVLDTPDFLRAKQGQKIQSQYLYVELATKERPHHHAGSQTPAFTHARHVKDMVSEKKYKTQYEKMKDKYTPVPDTPVLIRAKRAYLNASDLRYKETFENNKGKYHTVKDALDIVYHRKVTDDISSVKYKENYMSNLGIWRSIPDRPEHFHHRAVTDAISDVKYKEDLSWLRGIGCYAWDTPTFALAGKNKVLYSGCKYKELFEKTKSHFKYVADSPINEHFKYATKLMDGVEYKKDYEKKKDKYTTVVDTPEHLRTTKVNKQISDVSVVRPFQIIYKLEYNKAKPKGYTTIHDTPMLLLARKVKDRISDLKYKEVYERNKSHCNVVADSVHIKTPRHAYKLNSNLDYKKKYEAAKAHWHWIADRPDFIQAAKSSLQQSDYEYKLDREFLKGCKLSVTDDKNTVLALNNAILASDIKYKEKHNKARGTYHVVPDTPQILLAKNVSSLVSENKYKEHSKKQLPHGSYTTLPETRDTAHVKEVTKNVSETNYKKKFVKEKGKSNYSVMLEPPEVKHAMEVAKKQSTIEYKKDAKSKLHYTPIADRPDIKKATQAAKLISDIEYKKRGEAGIGVSMLGRPDIELAKEVSKLTSQVKYKENFSKEMGKKPKYDLKEAKIYKTMKDAHNMASEVKYKADLKKLHKPVTDMSESLIMNHVLSTSQLASAYQYKKQYEKSKGHYHVVPDNLEQVHLREASELQSHVKYREKYEKEKGKPMLDFETPTYLTAKESQLMQSEKEYKKDFEESIKGRNLTGLEITPSLLHVKYATKIASEKEYRKDLEEGVKGKGLTALEETPDMLRAKNATQILNEKEYKKALELEIRGKGLTELALETPDFVRAKNATDIASQIKYKQLAEMEKANYTSVVDTPEIIHAQQVKNLSSQKKYKEDAERTMPYYVPVADTPEMQRVRENQKNFSTLQYQWDLQNSKGKVTVVQDTPEMLRVKENQKNFSSILYKEDIGTGTTIEKTPEMQRVKRTQDAISSIKYKESIGKGTPIPDLPEVKRVKETQKHISSVMADIHVTPQVLYKEDLGTGTPTPVTPEIERVKRNQENFSSVLYKENIGKATPTPVTPEMERVKRNQEIISSVLYKENLGRATPTPVTPEMERVKRNQEHISSVVYKEGLGKATPTPVTPEMERVKRNQEHISSVLYKEHLAKGTPTPMTPEMERAKRNQENISSVLYSDSFRKQVQGKAAYVLDTPEMRRVRETQKHISTVKYHEDFEKTKGSFTPVVTDPITERVKKNMQDFSDISYRGIQRRVVEMERKRVDQDQETLTGLRVWRTNPGSVFEYDPAEDNIQSRSLHMISVQAQRRSREHSRSASALSLTGGGDEKSEPSDGGHLSYYSNGGFFATTATVGYKHAKTIELPQQRSSSVATQQTTVSSVPSHPSTAGKTYRAMYDYMAADADEVSFKDGDTIVNVQAIDEGWMYGTVQRTGKTGMLPANYVEAV</sequence>
<dbReference type="FunFam" id="2.30.30.40:FF:000007">
    <property type="entry name" value="nebulin isoform X1"/>
    <property type="match status" value="1"/>
</dbReference>
<feature type="domain" description="SH3" evidence="6">
    <location>
        <begin position="6574"/>
        <end position="6633"/>
    </location>
</feature>
<keyword evidence="1 4" id="KW-0728">SH3 domain</keyword>
<dbReference type="InterPro" id="IPR036028">
    <property type="entry name" value="SH3-like_dom_sf"/>
</dbReference>
<dbReference type="Gene3D" id="2.30.30.40">
    <property type="entry name" value="SH3 Domains"/>
    <property type="match status" value="1"/>
</dbReference>
<dbReference type="InterPro" id="IPR000900">
    <property type="entry name" value="Nebulin_repeat"/>
</dbReference>
<proteinExistence type="predicted"/>
<dbReference type="SMART" id="SM00326">
    <property type="entry name" value="SH3"/>
    <property type="match status" value="1"/>
</dbReference>
<dbReference type="InterPro" id="IPR001452">
    <property type="entry name" value="SH3_domain"/>
</dbReference>
<reference evidence="7" key="1">
    <citation type="submission" date="2025-08" db="UniProtKB">
        <authorList>
            <consortium name="Ensembl"/>
        </authorList>
    </citation>
    <scope>IDENTIFICATION</scope>
</reference>
<dbReference type="SUPFAM" id="SSF50044">
    <property type="entry name" value="SH3-domain"/>
    <property type="match status" value="1"/>
</dbReference>
<keyword evidence="3" id="KW-0009">Actin-binding</keyword>
<evidence type="ECO:0000313" key="8">
    <source>
        <dbReference type="Proteomes" id="UP000694562"/>
    </source>
</evidence>
<dbReference type="PROSITE" id="PS50002">
    <property type="entry name" value="SH3"/>
    <property type="match status" value="1"/>
</dbReference>
<reference evidence="7" key="2">
    <citation type="submission" date="2025-09" db="UniProtKB">
        <authorList>
            <consortium name="Ensembl"/>
        </authorList>
    </citation>
    <scope>IDENTIFICATION</scope>
</reference>
<dbReference type="PROSITE" id="PS51216">
    <property type="entry name" value="NEBULIN"/>
    <property type="match status" value="126"/>
</dbReference>
<accession>A0A8C4VGM1</accession>
<dbReference type="InterPro" id="IPR055297">
    <property type="entry name" value="NEBU/NEBL"/>
</dbReference>
<evidence type="ECO:0000256" key="4">
    <source>
        <dbReference type="PROSITE-ProRule" id="PRU00192"/>
    </source>
</evidence>
<evidence type="ECO:0000256" key="3">
    <source>
        <dbReference type="ARBA" id="ARBA00023203"/>
    </source>
</evidence>
<dbReference type="GO" id="GO:0071691">
    <property type="term" value="P:cardiac muscle thin filament assembly"/>
    <property type="evidence" value="ECO:0007669"/>
    <property type="project" value="TreeGrafter"/>
</dbReference>
<evidence type="ECO:0000256" key="1">
    <source>
        <dbReference type="ARBA" id="ARBA00022443"/>
    </source>
</evidence>
<keyword evidence="2" id="KW-0677">Repeat</keyword>
<dbReference type="InterPro" id="IPR013998">
    <property type="entry name" value="Nebulin-like"/>
</dbReference>
<dbReference type="GO" id="GO:0051015">
    <property type="term" value="F:actin filament binding"/>
    <property type="evidence" value="ECO:0007669"/>
    <property type="project" value="InterPro"/>
</dbReference>
<dbReference type="Pfam" id="PF00880">
    <property type="entry name" value="Nebulin"/>
    <property type="match status" value="103"/>
</dbReference>
<protein>
    <submittedName>
        <fullName evidence="7">Nebulin</fullName>
    </submittedName>
</protein>